<feature type="transmembrane region" description="Helical" evidence="2">
    <location>
        <begin position="103"/>
        <end position="124"/>
    </location>
</feature>
<gene>
    <name evidence="3" type="ORF">PECUL_23A033711</name>
</gene>
<reference evidence="3" key="1">
    <citation type="submission" date="2022-03" db="EMBL/GenBank/DDBJ databases">
        <authorList>
            <person name="Alioto T."/>
            <person name="Alioto T."/>
            <person name="Gomez Garrido J."/>
        </authorList>
    </citation>
    <scope>NUCLEOTIDE SEQUENCE</scope>
</reference>
<dbReference type="AlphaFoldDB" id="A0AAD1RDJ3"/>
<dbReference type="PANTHER" id="PTHR34609">
    <property type="entry name" value="GEO08273P1-RELATED"/>
    <property type="match status" value="1"/>
</dbReference>
<proteinExistence type="predicted"/>
<keyword evidence="4" id="KW-1185">Reference proteome</keyword>
<organism evidence="3 4">
    <name type="scientific">Pelobates cultripes</name>
    <name type="common">Western spadefoot toad</name>
    <dbReference type="NCBI Taxonomy" id="61616"/>
    <lineage>
        <taxon>Eukaryota</taxon>
        <taxon>Metazoa</taxon>
        <taxon>Chordata</taxon>
        <taxon>Craniata</taxon>
        <taxon>Vertebrata</taxon>
        <taxon>Euteleostomi</taxon>
        <taxon>Amphibia</taxon>
        <taxon>Batrachia</taxon>
        <taxon>Anura</taxon>
        <taxon>Pelobatoidea</taxon>
        <taxon>Pelobatidae</taxon>
        <taxon>Pelobates</taxon>
    </lineage>
</organism>
<name>A0AAD1RDJ3_PELCU</name>
<evidence type="ECO:0000256" key="2">
    <source>
        <dbReference type="SAM" id="Phobius"/>
    </source>
</evidence>
<keyword evidence="2" id="KW-0472">Membrane</keyword>
<keyword evidence="2" id="KW-0812">Transmembrane</keyword>
<dbReference type="EMBL" id="OW240913">
    <property type="protein sequence ID" value="CAH2249552.1"/>
    <property type="molecule type" value="Genomic_DNA"/>
</dbReference>
<keyword evidence="2" id="KW-1133">Transmembrane helix</keyword>
<feature type="transmembrane region" description="Helical" evidence="2">
    <location>
        <begin position="176"/>
        <end position="197"/>
    </location>
</feature>
<evidence type="ECO:0000313" key="3">
    <source>
        <dbReference type="EMBL" id="CAH2249552.1"/>
    </source>
</evidence>
<accession>A0AAD1RDJ3</accession>
<sequence length="272" mass="30555">MRGVISDTRKGSGRRKIGSLIGTKETTTRRKNERDWHHKDYLYSIDQTQRHPMDVSDKEPYFKADRLFAPNGSQINDVEYYDTESDGGILNCHKCRYLCSGRAFCQMVEALLNMLILICCSVSYNSTGGFTGITNLGGIYYYQFGGAYSGFSGADGEKAEQLDVQFYQLKLPTVTASMAFGGALMAFSCLLLLVGVLHGDFLSCYLWNACWTLRSLWAISQRCIFTSLSYNKRTIPKFAKTGRAFIAAKVIRVSPAPFMALVVQRRCLHAWP</sequence>
<protein>
    <submittedName>
        <fullName evidence="3">MARVEL domain-containing 3 isoform X2</fullName>
    </submittedName>
</protein>
<dbReference type="InterPro" id="IPR053077">
    <property type="entry name" value="MARVEL_domain_protein_3"/>
</dbReference>
<dbReference type="PANTHER" id="PTHR34609:SF17">
    <property type="entry name" value="GEO08273P1-RELATED"/>
    <property type="match status" value="1"/>
</dbReference>
<evidence type="ECO:0000256" key="1">
    <source>
        <dbReference type="SAM" id="MobiDB-lite"/>
    </source>
</evidence>
<dbReference type="Proteomes" id="UP001295444">
    <property type="component" value="Chromosome 02"/>
</dbReference>
<evidence type="ECO:0000313" key="4">
    <source>
        <dbReference type="Proteomes" id="UP001295444"/>
    </source>
</evidence>
<feature type="region of interest" description="Disordered" evidence="1">
    <location>
        <begin position="1"/>
        <end position="33"/>
    </location>
</feature>